<dbReference type="Proteomes" id="UP000254209">
    <property type="component" value="Unassembled WGS sequence"/>
</dbReference>
<dbReference type="AlphaFoldDB" id="A0A376BTY8"/>
<evidence type="ECO:0000313" key="1">
    <source>
        <dbReference type="EMBL" id="SSY80410.1"/>
    </source>
</evidence>
<proteinExistence type="predicted"/>
<dbReference type="InterPro" id="IPR004027">
    <property type="entry name" value="SEC_C_motif"/>
</dbReference>
<dbReference type="RefSeq" id="WP_051968542.1">
    <property type="nucleotide sequence ID" value="NZ_CP091519.2"/>
</dbReference>
<dbReference type="EMBL" id="UFSO01000003">
    <property type="protein sequence ID" value="SSY80410.1"/>
    <property type="molecule type" value="Genomic_DNA"/>
</dbReference>
<dbReference type="STRING" id="1120980.GCA_000745955_01721"/>
<evidence type="ECO:0000313" key="2">
    <source>
        <dbReference type="Proteomes" id="UP000254209"/>
    </source>
</evidence>
<protein>
    <submittedName>
        <fullName evidence="1">Predicted metal-binding protein related to the C-terminal domain of SecA</fullName>
    </submittedName>
</protein>
<sequence>MKILTFKELTFEQQNRFTEIVAATKTQDTEKVLKSLNIQENDLPVLCTMLRELMDNFELFDTLSEQATDDEYEEYFEKLANLLHSAFQHLSGSLKTLQYLLAFTQSQKHNDIPSDYGYHQLFANGGVEAISLLKQAIADMSSEENPYGIYFCFDAWESIIQEKPEYHSDYIEFLFNILRKYEWHNDEYNAFILSYALNFSPKLSLDYIDLIREVFAEERVLLGICGDLEDAEIKLGLRTERATPKPNYNELRYLGSSFDDMLNPEPSLMNNLLSQYHQEYAVKEKPQPVYQKAEIRTEPKIGRNDPCPCGSGKKYKKCCGA</sequence>
<dbReference type="Pfam" id="PF02810">
    <property type="entry name" value="SEC-C"/>
    <property type="match status" value="1"/>
</dbReference>
<reference evidence="1 2" key="1">
    <citation type="submission" date="2018-06" db="EMBL/GenBank/DDBJ databases">
        <authorList>
            <consortium name="Pathogen Informatics"/>
            <person name="Doyle S."/>
        </authorList>
    </citation>
    <scope>NUCLEOTIDE SEQUENCE [LARGE SCALE GENOMIC DNA]</scope>
    <source>
        <strain evidence="1 2">NCTC10283</strain>
    </source>
</reference>
<organism evidence="1 2">
    <name type="scientific">Alysiella crassa</name>
    <dbReference type="NCBI Taxonomy" id="153491"/>
    <lineage>
        <taxon>Bacteria</taxon>
        <taxon>Pseudomonadati</taxon>
        <taxon>Pseudomonadota</taxon>
        <taxon>Betaproteobacteria</taxon>
        <taxon>Neisseriales</taxon>
        <taxon>Neisseriaceae</taxon>
        <taxon>Alysiella</taxon>
    </lineage>
</organism>
<dbReference type="SUPFAM" id="SSF103642">
    <property type="entry name" value="Sec-C motif"/>
    <property type="match status" value="1"/>
</dbReference>
<gene>
    <name evidence="1" type="primary">secA_2</name>
    <name evidence="1" type="ORF">NCTC10283_01969</name>
</gene>
<keyword evidence="2" id="KW-1185">Reference proteome</keyword>
<accession>A0A376BTY8</accession>
<name>A0A376BTY8_9NEIS</name>
<dbReference type="Gene3D" id="3.10.450.50">
    <property type="match status" value="1"/>
</dbReference>